<name>G0HCA8_CORVD</name>
<dbReference type="Proteomes" id="UP000006659">
    <property type="component" value="Chromosome"/>
</dbReference>
<evidence type="ECO:0008006" key="3">
    <source>
        <dbReference type="Google" id="ProtNLM"/>
    </source>
</evidence>
<dbReference type="KEGG" id="cva:CVAR_0917"/>
<dbReference type="HOGENOM" id="CLU_1287035_0_0_11"/>
<evidence type="ECO:0000313" key="1">
    <source>
        <dbReference type="EMBL" id="AEK36270.1"/>
    </source>
</evidence>
<sequence length="214" mass="23498">MYRGGEIDQAVASAWEEPEALRTTACPVPVTHPGESPPDERYTVQRTVGAVRFSAYGRGCHQRCRPSSARTLKRIVAVADQRTDSPMETVMHLKVRRILHGLAARRTLPPLPELVPQLVVHADGSVSDPAHGVTPGVGRIVARLDLAIAECRPGLQYDGSGHLARSQRDRDSRITAELGNLGWYPLRLAYGHLTDGDLLWKTVTDSLKLCLSRL</sequence>
<evidence type="ECO:0000313" key="2">
    <source>
        <dbReference type="Proteomes" id="UP000006659"/>
    </source>
</evidence>
<organism evidence="1 2">
    <name type="scientific">Corynebacterium variabile (strain DSM 44702 / CIP 107183 / JCM 12073 / NCIMB 30131)</name>
    <name type="common">Corynebacterium mooreparkense</name>
    <dbReference type="NCBI Taxonomy" id="858619"/>
    <lineage>
        <taxon>Bacteria</taxon>
        <taxon>Bacillati</taxon>
        <taxon>Actinomycetota</taxon>
        <taxon>Actinomycetes</taxon>
        <taxon>Mycobacteriales</taxon>
        <taxon>Corynebacteriaceae</taxon>
        <taxon>Corynebacterium</taxon>
    </lineage>
</organism>
<proteinExistence type="predicted"/>
<dbReference type="EMBL" id="CP002917">
    <property type="protein sequence ID" value="AEK36270.1"/>
    <property type="molecule type" value="Genomic_DNA"/>
</dbReference>
<dbReference type="STRING" id="858619.CVAR_0917"/>
<reference evidence="1 2" key="1">
    <citation type="journal article" date="2011" name="BMC Genomics">
        <title>Complete genome sequence of Corynebacterium variabile DSM 44702 isolated from the surface of smear-ripened cheeses and insights into cheese ripening and flavor generation.</title>
        <authorList>
            <person name="Schroeder J."/>
            <person name="Maus I."/>
            <person name="Trost E."/>
            <person name="Tauch A."/>
        </authorList>
    </citation>
    <scope>NUCLEOTIDE SEQUENCE [LARGE SCALE GENOMIC DNA]</scope>
    <source>
        <strain evidence="2">DSM 44702 / JCM 12073 / NCIMB 30131</strain>
    </source>
</reference>
<dbReference type="AlphaFoldDB" id="G0HCA8"/>
<dbReference type="eggNOG" id="ENOG5031ISR">
    <property type="taxonomic scope" value="Bacteria"/>
</dbReference>
<accession>G0HCA8</accession>
<protein>
    <recommendedName>
        <fullName evidence="3">DUF559 domain-containing protein</fullName>
    </recommendedName>
</protein>
<gene>
    <name evidence="1" type="ordered locus">CVAR_0917</name>
</gene>